<proteinExistence type="inferred from homology"/>
<dbReference type="OrthoDB" id="24847at2"/>
<dbReference type="KEGG" id="cmah:C1I91_20335"/>
<keyword evidence="3" id="KW-1133">Transmembrane helix</keyword>
<feature type="transmembrane region" description="Helical" evidence="3">
    <location>
        <begin position="82"/>
        <end position="100"/>
    </location>
</feature>
<evidence type="ECO:0000259" key="4">
    <source>
        <dbReference type="Pfam" id="PF20434"/>
    </source>
</evidence>
<keyword evidence="6" id="KW-1185">Reference proteome</keyword>
<keyword evidence="3" id="KW-0472">Membrane</keyword>
<dbReference type="Proteomes" id="UP000286268">
    <property type="component" value="Chromosome"/>
</dbReference>
<keyword evidence="3" id="KW-0812">Transmembrane</keyword>
<evidence type="ECO:0000256" key="3">
    <source>
        <dbReference type="SAM" id="Phobius"/>
    </source>
</evidence>
<feature type="transmembrane region" description="Helical" evidence="3">
    <location>
        <begin position="160"/>
        <end position="181"/>
    </location>
</feature>
<gene>
    <name evidence="5" type="ORF">C1I91_20335</name>
</gene>
<evidence type="ECO:0000256" key="1">
    <source>
        <dbReference type="ARBA" id="ARBA00010515"/>
    </source>
</evidence>
<dbReference type="Pfam" id="PF20434">
    <property type="entry name" value="BD-FAE"/>
    <property type="match status" value="1"/>
</dbReference>
<evidence type="ECO:0000313" key="5">
    <source>
        <dbReference type="EMBL" id="QAA33788.1"/>
    </source>
</evidence>
<evidence type="ECO:0000256" key="2">
    <source>
        <dbReference type="ARBA" id="ARBA00022801"/>
    </source>
</evidence>
<dbReference type="EMBL" id="CP025746">
    <property type="protein sequence ID" value="QAA33788.1"/>
    <property type="molecule type" value="Genomic_DNA"/>
</dbReference>
<dbReference type="InterPro" id="IPR029058">
    <property type="entry name" value="AB_hydrolase_fold"/>
</dbReference>
<feature type="domain" description="BD-FAE-like" evidence="4">
    <location>
        <begin position="322"/>
        <end position="472"/>
    </location>
</feature>
<feature type="transmembrane region" description="Helical" evidence="3">
    <location>
        <begin position="201"/>
        <end position="221"/>
    </location>
</feature>
<evidence type="ECO:0000313" key="6">
    <source>
        <dbReference type="Proteomes" id="UP000286268"/>
    </source>
</evidence>
<accession>A0A3R5UAN6</accession>
<feature type="transmembrane region" description="Helical" evidence="3">
    <location>
        <begin position="112"/>
        <end position="134"/>
    </location>
</feature>
<dbReference type="PANTHER" id="PTHR48081">
    <property type="entry name" value="AB HYDROLASE SUPERFAMILY PROTEIN C4A8.06C"/>
    <property type="match status" value="1"/>
</dbReference>
<dbReference type="InterPro" id="IPR049492">
    <property type="entry name" value="BD-FAE-like_dom"/>
</dbReference>
<dbReference type="Gene3D" id="3.40.50.1820">
    <property type="entry name" value="alpha/beta hydrolase"/>
    <property type="match status" value="1"/>
</dbReference>
<sequence>MPTSELNNRLNRSTGMKTSLKTKAVYHLILSCINMASIVLGIIYYINYSSNPMWNVYGVIIIVALLLNIFSTFISDKGSTSNYIYLILNVLFMAIIPIQNTSASADISNEKAVSFISSIMLLSLFLYGLIINFIKLAKLKARKKNYINKQQSVTRSRGNVGRAVAIIIVTLLLMSGIFVVVTLLTKGKKSMAEVFIPEYSVFYGFIFLGLSAIVFNLIAPYKIRFIKYIFPVAGLAIYIICLLPIVSIPALIKQADKNYEAAFGSEERAKVEKQYKDVFRKTAFSLPDYFFGTPSKKYDVKENVLFYEGKDGVDKGVKLYFDAYTPASKEDNLPGKNSVLIRIHGGGWTIGDKGQENYAEVNKYFASQGYVVFDVQYGLSNKEKFVKYAKVPENVVGDFNIDDMMRHLGIFTKYLAQNKDLFSANINSVFISGGSAGGQLANALALGISSGKYSDLLDSSIKVKGLIPFYPANGLSKNLGIGGKNDFVDPKYLVSPDSPPVLMYQGNHDGIVNPDIAELFKETYIKNQNNKIDLMYMPYGTHGSDEYFSSYYNQVFMYYMERFMAQYK</sequence>
<organism evidence="5 6">
    <name type="scientific">Clostridium manihotivorum</name>
    <dbReference type="NCBI Taxonomy" id="2320868"/>
    <lineage>
        <taxon>Bacteria</taxon>
        <taxon>Bacillati</taxon>
        <taxon>Bacillota</taxon>
        <taxon>Clostridia</taxon>
        <taxon>Eubacteriales</taxon>
        <taxon>Clostridiaceae</taxon>
        <taxon>Clostridium</taxon>
    </lineage>
</organism>
<dbReference type="PANTHER" id="PTHR48081:SF30">
    <property type="entry name" value="ACETYL-HYDROLASE LIPR-RELATED"/>
    <property type="match status" value="1"/>
</dbReference>
<dbReference type="RefSeq" id="WP_128214509.1">
    <property type="nucleotide sequence ID" value="NZ_CP025746.1"/>
</dbReference>
<comment type="similarity">
    <text evidence="1">Belongs to the 'GDXG' lipolytic enzyme family.</text>
</comment>
<dbReference type="GO" id="GO:0004806">
    <property type="term" value="F:triacylglycerol lipase activity"/>
    <property type="evidence" value="ECO:0007669"/>
    <property type="project" value="TreeGrafter"/>
</dbReference>
<dbReference type="SUPFAM" id="SSF53474">
    <property type="entry name" value="alpha/beta-Hydrolases"/>
    <property type="match status" value="1"/>
</dbReference>
<dbReference type="AlphaFoldDB" id="A0A3R5UAN6"/>
<feature type="transmembrane region" description="Helical" evidence="3">
    <location>
        <begin position="24"/>
        <end position="46"/>
    </location>
</feature>
<keyword evidence="2" id="KW-0378">Hydrolase</keyword>
<feature type="transmembrane region" description="Helical" evidence="3">
    <location>
        <begin position="52"/>
        <end position="70"/>
    </location>
</feature>
<name>A0A3R5UAN6_9CLOT</name>
<reference evidence="5 6" key="1">
    <citation type="submission" date="2018-01" db="EMBL/GenBank/DDBJ databases">
        <title>Genome Sequencing and Assembly of Anaerobacter polyendosporus strain CT4.</title>
        <authorList>
            <person name="Tachaapaikoon C."/>
            <person name="Sutheeworapong S."/>
            <person name="Jenjaroenpun P."/>
            <person name="Wongsurawat T."/>
            <person name="Nookeaw I."/>
            <person name="Cheawchanlertfa P."/>
            <person name="Kosugi A."/>
            <person name="Cheevadhanarak S."/>
            <person name="Ratanakhanokchai K."/>
        </authorList>
    </citation>
    <scope>NUCLEOTIDE SEQUENCE [LARGE SCALE GENOMIC DNA]</scope>
    <source>
        <strain evidence="5 6">CT4</strain>
    </source>
</reference>
<feature type="transmembrane region" description="Helical" evidence="3">
    <location>
        <begin position="228"/>
        <end position="252"/>
    </location>
</feature>
<dbReference type="InterPro" id="IPR050300">
    <property type="entry name" value="GDXG_lipolytic_enzyme"/>
</dbReference>
<protein>
    <recommendedName>
        <fullName evidence="4">BD-FAE-like domain-containing protein</fullName>
    </recommendedName>
</protein>